<reference evidence="1 2" key="1">
    <citation type="submission" date="2015-11" db="EMBL/GenBank/DDBJ databases">
        <title>Draft Genome Sequence of the Strain BR 10303 (Bradyrhizobium sp.) isolated from nodules of Centrolobium paraense.</title>
        <authorList>
            <person name="Zelli J.E."/>
            <person name="Simoes-Araujo J.L."/>
            <person name="Barauna A.C."/>
            <person name="Silva K."/>
        </authorList>
    </citation>
    <scope>NUCLEOTIDE SEQUENCE [LARGE SCALE GENOMIC DNA]</scope>
    <source>
        <strain evidence="1 2">BR 10303</strain>
    </source>
</reference>
<proteinExistence type="predicted"/>
<organism evidence="1 2">
    <name type="scientific">Bradyrhizobium macuxiense</name>
    <dbReference type="NCBI Taxonomy" id="1755647"/>
    <lineage>
        <taxon>Bacteria</taxon>
        <taxon>Pseudomonadati</taxon>
        <taxon>Pseudomonadota</taxon>
        <taxon>Alphaproteobacteria</taxon>
        <taxon>Hyphomicrobiales</taxon>
        <taxon>Nitrobacteraceae</taxon>
        <taxon>Bradyrhizobium</taxon>
    </lineage>
</organism>
<evidence type="ECO:0000313" key="1">
    <source>
        <dbReference type="EMBL" id="KWV59105.1"/>
    </source>
</evidence>
<dbReference type="EMBL" id="LNCU01000034">
    <property type="protein sequence ID" value="KWV59105.1"/>
    <property type="molecule type" value="Genomic_DNA"/>
</dbReference>
<accession>A0A125QA14</accession>
<sequence length="94" mass="9850">MSVTLANWGENSNGDIDVTSGESCLFPIQIRGTVTESAISQKPAHGKLKKLDASTFQYTPKGKYKGSDTFAVKATGQGPTASGTSVITVRATIK</sequence>
<evidence type="ECO:0000313" key="2">
    <source>
        <dbReference type="Proteomes" id="UP000057737"/>
    </source>
</evidence>
<comment type="caution">
    <text evidence="1">The sequence shown here is derived from an EMBL/GenBank/DDBJ whole genome shotgun (WGS) entry which is preliminary data.</text>
</comment>
<dbReference type="Gene3D" id="2.60.40.3440">
    <property type="match status" value="1"/>
</dbReference>
<dbReference type="AlphaFoldDB" id="A0A125QA14"/>
<gene>
    <name evidence="1" type="ORF">AS156_33255</name>
</gene>
<dbReference type="OrthoDB" id="8020448at2"/>
<protein>
    <submittedName>
        <fullName evidence="1">Uncharacterized protein</fullName>
    </submittedName>
</protein>
<name>A0A125QA14_9BRAD</name>
<dbReference type="Proteomes" id="UP000057737">
    <property type="component" value="Unassembled WGS sequence"/>
</dbReference>
<keyword evidence="2" id="KW-1185">Reference proteome</keyword>